<dbReference type="GO" id="GO:0022904">
    <property type="term" value="P:respiratory electron transport chain"/>
    <property type="evidence" value="ECO:0007669"/>
    <property type="project" value="TreeGrafter"/>
</dbReference>
<reference evidence="7" key="1">
    <citation type="submission" date="2020-06" db="EMBL/GenBank/DDBJ databases">
        <authorList>
            <consortium name="Plant Systems Biology data submission"/>
        </authorList>
    </citation>
    <scope>NUCLEOTIDE SEQUENCE</scope>
    <source>
        <strain evidence="7">D6</strain>
    </source>
</reference>
<dbReference type="GO" id="GO:0050660">
    <property type="term" value="F:flavin adenine dinucleotide binding"/>
    <property type="evidence" value="ECO:0007669"/>
    <property type="project" value="InterPro"/>
</dbReference>
<dbReference type="GO" id="GO:0055085">
    <property type="term" value="P:transmembrane transport"/>
    <property type="evidence" value="ECO:0007669"/>
    <property type="project" value="InterPro"/>
</dbReference>
<keyword evidence="3" id="KW-0274">FAD</keyword>
<dbReference type="Gene3D" id="3.30.465.10">
    <property type="match status" value="1"/>
</dbReference>
<feature type="region of interest" description="Disordered" evidence="5">
    <location>
        <begin position="41"/>
        <end position="60"/>
    </location>
</feature>
<proteinExistence type="predicted"/>
<dbReference type="InterPro" id="IPR015409">
    <property type="entry name" value="Lactate_DH_C"/>
</dbReference>
<dbReference type="EMBL" id="CAICTM010000311">
    <property type="protein sequence ID" value="CAB9507578.1"/>
    <property type="molecule type" value="Genomic_DNA"/>
</dbReference>
<evidence type="ECO:0000256" key="4">
    <source>
        <dbReference type="ARBA" id="ARBA00023002"/>
    </source>
</evidence>
<evidence type="ECO:0000256" key="5">
    <source>
        <dbReference type="SAM" id="MobiDB-lite"/>
    </source>
</evidence>
<gene>
    <name evidence="7" type="ORF">SEMRO_312_G114500.1</name>
</gene>
<dbReference type="Proteomes" id="UP001153069">
    <property type="component" value="Unassembled WGS sequence"/>
</dbReference>
<evidence type="ECO:0000313" key="7">
    <source>
        <dbReference type="EMBL" id="CAB9507578.1"/>
    </source>
</evidence>
<protein>
    <submittedName>
        <fullName evidence="7">Quinone-dependent D-lactate</fullName>
    </submittedName>
</protein>
<dbReference type="PANTHER" id="PTHR43716">
    <property type="entry name" value="D-2-HYDROXYGLUTARATE DEHYDROGENASE, MITOCHONDRIAL"/>
    <property type="match status" value="1"/>
</dbReference>
<dbReference type="SUPFAM" id="SSF56176">
    <property type="entry name" value="FAD-binding/transporter-associated domain-like"/>
    <property type="match status" value="1"/>
</dbReference>
<evidence type="ECO:0000256" key="1">
    <source>
        <dbReference type="ARBA" id="ARBA00001974"/>
    </source>
</evidence>
<feature type="domain" description="D-lactate dehydrogenase membrane binding C-terminal" evidence="6">
    <location>
        <begin position="442"/>
        <end position="725"/>
    </location>
</feature>
<evidence type="ECO:0000256" key="3">
    <source>
        <dbReference type="ARBA" id="ARBA00022827"/>
    </source>
</evidence>
<dbReference type="AlphaFoldDB" id="A0A9N8HAA5"/>
<dbReference type="InterPro" id="IPR016167">
    <property type="entry name" value="FAD-bd_PCMH_sub1"/>
</dbReference>
<dbReference type="SUPFAM" id="SSF55103">
    <property type="entry name" value="FAD-linked oxidases, C-terminal domain"/>
    <property type="match status" value="1"/>
</dbReference>
<dbReference type="InterPro" id="IPR051264">
    <property type="entry name" value="FAD-oxidored/transferase_4"/>
</dbReference>
<dbReference type="InterPro" id="IPR016169">
    <property type="entry name" value="FAD-bd_PCMH_sub2"/>
</dbReference>
<evidence type="ECO:0000313" key="8">
    <source>
        <dbReference type="Proteomes" id="UP001153069"/>
    </source>
</evidence>
<keyword evidence="2" id="KW-0285">Flavoprotein</keyword>
<dbReference type="GO" id="GO:0016491">
    <property type="term" value="F:oxidoreductase activity"/>
    <property type="evidence" value="ECO:0007669"/>
    <property type="project" value="UniProtKB-KW"/>
</dbReference>
<dbReference type="InterPro" id="IPR036318">
    <property type="entry name" value="FAD-bd_PCMH-like_sf"/>
</dbReference>
<dbReference type="PANTHER" id="PTHR43716:SF1">
    <property type="entry name" value="D-2-HYDROXYGLUTARATE DEHYDROGENASE, MITOCHONDRIAL"/>
    <property type="match status" value="1"/>
</dbReference>
<evidence type="ECO:0000256" key="2">
    <source>
        <dbReference type="ARBA" id="ARBA00022630"/>
    </source>
</evidence>
<feature type="region of interest" description="Disordered" evidence="5">
    <location>
        <begin position="83"/>
        <end position="126"/>
    </location>
</feature>
<feature type="compositionally biased region" description="Polar residues" evidence="5">
    <location>
        <begin position="83"/>
        <end position="94"/>
    </location>
</feature>
<sequence length="730" mass="79629">MMASRGRLPALYLSSATKRQTIRQSTIIYNVNINTRVVSTNTSTASTSTATSSTSGSNDSQTLQWKSVALFGAGIAVGSLVTSQLSPSTSSQEPPIQYPSGMPRACSCESNNDTNDNNNNNNSKEAIHPSYRNLTQAQQDLPAVLAKIVGPENVLDGTAATPTTQTTPFLKGMRLGQGPSLAIVTPRRLAHVYEILPHILNANCVILPQGQNTGLTGGSTPRSNSTNSDSRPTVVISLKYIDTIIPLDGGKRVLCLPGVGLASLDRFLQQHFPDRESHANLGSTFLNPTTAAGIALGSGGTQCLRKGPAFTTRALYLRISQDAKWKQPVVQVVNTLGIKQFTTQKPIVGSDSKHYNAVYKLDAYTETIKRGYHYPQMCHTDANCHDPAHNHNYPHDLCHHNDQVTRFNADTHGIDCNRSEGKVVILATIHDTFPKPKSRKSYWIGFASMELALEFRRTVALQNPHDLPLAVEYVDRDAFDVMDQAGRAMATIISWLGSSSQLVQTLWHVKLYLESLPFQSAPIWIDTLLYNVNNLFPSVLPSAVRQTGTTMDHHVAMTVGDFGDGGMEQLLARLDAFCKRHGPDKIVVHDCSNATAQLDAFRFVAAPAFRTWCVGNRVQGFSVDYVLPKNAGQAPVLSKSPLKRMRYSHFGCNVVHEDLAYAPGVDLEDAKHALKDTVERECGGKLPAEHGHGTEYHAPPDTQQRWQAMDPMNVLNPGVGGLSTEPGYGK</sequence>
<organism evidence="7 8">
    <name type="scientific">Seminavis robusta</name>
    <dbReference type="NCBI Taxonomy" id="568900"/>
    <lineage>
        <taxon>Eukaryota</taxon>
        <taxon>Sar</taxon>
        <taxon>Stramenopiles</taxon>
        <taxon>Ochrophyta</taxon>
        <taxon>Bacillariophyta</taxon>
        <taxon>Bacillariophyceae</taxon>
        <taxon>Bacillariophycidae</taxon>
        <taxon>Naviculales</taxon>
        <taxon>Naviculaceae</taxon>
        <taxon>Seminavis</taxon>
    </lineage>
</organism>
<accession>A0A9N8HAA5</accession>
<dbReference type="Pfam" id="PF09330">
    <property type="entry name" value="Lact-deh-memb"/>
    <property type="match status" value="1"/>
</dbReference>
<feature type="compositionally biased region" description="Low complexity" evidence="5">
    <location>
        <begin position="111"/>
        <end position="122"/>
    </location>
</feature>
<evidence type="ECO:0000259" key="6">
    <source>
        <dbReference type="Pfam" id="PF09330"/>
    </source>
</evidence>
<dbReference type="Gene3D" id="3.30.43.10">
    <property type="entry name" value="Uridine Diphospho-n-acetylenolpyruvylglucosamine Reductase, domain 2"/>
    <property type="match status" value="2"/>
</dbReference>
<comment type="caution">
    <text evidence="7">The sequence shown here is derived from an EMBL/GenBank/DDBJ whole genome shotgun (WGS) entry which is preliminary data.</text>
</comment>
<keyword evidence="8" id="KW-1185">Reference proteome</keyword>
<keyword evidence="4" id="KW-0560">Oxidoreductase</keyword>
<name>A0A9N8HAA5_9STRA</name>
<dbReference type="OrthoDB" id="5332616at2759"/>
<dbReference type="InterPro" id="IPR016164">
    <property type="entry name" value="FAD-linked_Oxase-like_C"/>
</dbReference>
<comment type="cofactor">
    <cofactor evidence="1">
        <name>FAD</name>
        <dbReference type="ChEBI" id="CHEBI:57692"/>
    </cofactor>
</comment>